<dbReference type="PRINTS" id="PR01801">
    <property type="entry name" value="SURFCEANTIGN"/>
</dbReference>
<feature type="domain" description="SRS" evidence="1">
    <location>
        <begin position="216"/>
        <end position="349"/>
    </location>
</feature>
<dbReference type="AlphaFoldDB" id="A0A2A9ME85"/>
<dbReference type="EMBL" id="NWUJ01000003">
    <property type="protein sequence ID" value="PFH36828.1"/>
    <property type="molecule type" value="Genomic_DNA"/>
</dbReference>
<comment type="caution">
    <text evidence="2">The sequence shown here is derived from an EMBL/GenBank/DDBJ whole genome shotgun (WGS) entry which is preliminary data.</text>
</comment>
<evidence type="ECO:0000313" key="3">
    <source>
        <dbReference type="Proteomes" id="UP000224006"/>
    </source>
</evidence>
<feature type="domain" description="SRS" evidence="1">
    <location>
        <begin position="75"/>
        <end position="205"/>
    </location>
</feature>
<dbReference type="RefSeq" id="XP_029220837.1">
    <property type="nucleotide sequence ID" value="XM_029363471.1"/>
</dbReference>
<dbReference type="InterPro" id="IPR007226">
    <property type="entry name" value="SRS_dom"/>
</dbReference>
<evidence type="ECO:0000259" key="1">
    <source>
        <dbReference type="Pfam" id="PF04092"/>
    </source>
</evidence>
<dbReference type="Proteomes" id="UP000224006">
    <property type="component" value="Chromosome III"/>
</dbReference>
<dbReference type="Gene3D" id="2.60.40.1320">
    <property type="entry name" value="SRS domain"/>
    <property type="match status" value="2"/>
</dbReference>
<dbReference type="InterPro" id="IPR036755">
    <property type="entry name" value="SRS_dom_sf"/>
</dbReference>
<organism evidence="2 3">
    <name type="scientific">Besnoitia besnoiti</name>
    <name type="common">Apicomplexan protozoan</name>
    <dbReference type="NCBI Taxonomy" id="94643"/>
    <lineage>
        <taxon>Eukaryota</taxon>
        <taxon>Sar</taxon>
        <taxon>Alveolata</taxon>
        <taxon>Apicomplexa</taxon>
        <taxon>Conoidasida</taxon>
        <taxon>Coccidia</taxon>
        <taxon>Eucoccidiorida</taxon>
        <taxon>Eimeriorina</taxon>
        <taxon>Sarcocystidae</taxon>
        <taxon>Besnoitia</taxon>
    </lineage>
</organism>
<sequence>MLSAPKSRCGISSDARGARRWRSQRDVYPRFVMLTAGLLLVVSFAESQLLSSRQVGILEGDVPKSACTPSKQGGTTCDCVANGEGVQHLKATLSEEKTQLELVCNPTLTYAPEQLADSKVCPAGIQDLSKCKAKPNQGDPASLGLDTIFTGETDSVKWTPSPTPAESAKAMVLKISKDNVPFTEKKFMVGCLKASADQCQVTVTIQARKTVMQERKVMCAYGKDSNNSKQHQTITLTPSQNSFTLVCGADGDVLPADYNSHYCPVTETPTDAQASCSGDYASIFSTYNQNWWKADGTKSFSFEIPADQFPEKDATISLGCRQKPSGDVNRHKTVSDVAETSVCNVDVTIGGTGAASSSSRSLWSGMGRIPYLLGRAVFVTSAIAYL</sequence>
<accession>A0A2A9ME85</accession>
<evidence type="ECO:0000313" key="2">
    <source>
        <dbReference type="EMBL" id="PFH36828.1"/>
    </source>
</evidence>
<keyword evidence="3" id="KW-1185">Reference proteome</keyword>
<name>A0A2A9ME85_BESBE</name>
<dbReference type="KEGG" id="bbes:BESB_050200"/>
<dbReference type="GO" id="GO:0016020">
    <property type="term" value="C:membrane"/>
    <property type="evidence" value="ECO:0007669"/>
    <property type="project" value="InterPro"/>
</dbReference>
<dbReference type="InterPro" id="IPR028352">
    <property type="entry name" value="Surface_antig_SAG1"/>
</dbReference>
<proteinExistence type="predicted"/>
<protein>
    <submittedName>
        <fullName evidence="2">SAG-related sequence</fullName>
    </submittedName>
</protein>
<dbReference type="Pfam" id="PF04092">
    <property type="entry name" value="SAG"/>
    <property type="match status" value="2"/>
</dbReference>
<gene>
    <name evidence="2" type="ORF">BESB_050200</name>
</gene>
<dbReference type="GeneID" id="40309950"/>
<reference evidence="2 3" key="1">
    <citation type="submission" date="2017-09" db="EMBL/GenBank/DDBJ databases">
        <title>Genome sequencing of Besnoitia besnoiti strain Bb-Ger1.</title>
        <authorList>
            <person name="Schares G."/>
            <person name="Venepally P."/>
            <person name="Lorenzi H.A."/>
        </authorList>
    </citation>
    <scope>NUCLEOTIDE SEQUENCE [LARGE SCALE GENOMIC DNA]</scope>
    <source>
        <strain evidence="2 3">Bb-Ger1</strain>
    </source>
</reference>
<dbReference type="OrthoDB" id="329695at2759"/>
<dbReference type="VEuPathDB" id="ToxoDB:BESB_050200"/>
<dbReference type="SUPFAM" id="SSF74877">
    <property type="entry name" value="Major surface antigen p30, SAG1"/>
    <property type="match status" value="2"/>
</dbReference>